<dbReference type="PANTHER" id="PTHR21193:SF3">
    <property type="entry name" value="OXIDOREDUCTASE-LIKE DOMAIN-CONTAINING PROTEIN 1"/>
    <property type="match status" value="1"/>
</dbReference>
<feature type="region of interest" description="Disordered" evidence="1">
    <location>
        <begin position="77"/>
        <end position="129"/>
    </location>
</feature>
<gene>
    <name evidence="3" type="ORF">CVIRNUC_004019</name>
</gene>
<feature type="compositionally biased region" description="Basic and acidic residues" evidence="1">
    <location>
        <begin position="96"/>
        <end position="129"/>
    </location>
</feature>
<evidence type="ECO:0000259" key="2">
    <source>
        <dbReference type="Pfam" id="PF09791"/>
    </source>
</evidence>
<dbReference type="AlphaFoldDB" id="A0AAV1I4J0"/>
<dbReference type="Pfam" id="PF09791">
    <property type="entry name" value="Oxidored-like"/>
    <property type="match status" value="1"/>
</dbReference>
<dbReference type="EMBL" id="CAUYUE010000005">
    <property type="protein sequence ID" value="CAK0772979.1"/>
    <property type="molecule type" value="Genomic_DNA"/>
</dbReference>
<sequence>MIIAHSRGAILHKGLTPQSVWKHLCSAIPGRKQAIQGDSSAILKRPVEPGPEDCCQSGCLECVWEVYRRDLADYNTQLAKRQGKPPPKPAADPFADLERKIAQQEKHRQELEAGAPKADRRTGHAKDAP</sequence>
<evidence type="ECO:0000313" key="4">
    <source>
        <dbReference type="Proteomes" id="UP001314263"/>
    </source>
</evidence>
<dbReference type="Proteomes" id="UP001314263">
    <property type="component" value="Unassembled WGS sequence"/>
</dbReference>
<evidence type="ECO:0000256" key="1">
    <source>
        <dbReference type="SAM" id="MobiDB-lite"/>
    </source>
</evidence>
<accession>A0AAV1I4J0</accession>
<dbReference type="InterPro" id="IPR039251">
    <property type="entry name" value="OXLD1"/>
</dbReference>
<dbReference type="PANTHER" id="PTHR21193">
    <property type="entry name" value="OXIDOREDUCTASE-LIKE DOMAIN-CONTAINING PROTEIN 1"/>
    <property type="match status" value="1"/>
</dbReference>
<proteinExistence type="predicted"/>
<protein>
    <recommendedName>
        <fullName evidence="2">Oxidoreductase-like domain-containing protein</fullName>
    </recommendedName>
</protein>
<dbReference type="InterPro" id="IPR019180">
    <property type="entry name" value="Oxidoreductase-like_N"/>
</dbReference>
<keyword evidence="4" id="KW-1185">Reference proteome</keyword>
<evidence type="ECO:0000313" key="3">
    <source>
        <dbReference type="EMBL" id="CAK0772979.1"/>
    </source>
</evidence>
<organism evidence="3 4">
    <name type="scientific">Coccomyxa viridis</name>
    <dbReference type="NCBI Taxonomy" id="1274662"/>
    <lineage>
        <taxon>Eukaryota</taxon>
        <taxon>Viridiplantae</taxon>
        <taxon>Chlorophyta</taxon>
        <taxon>core chlorophytes</taxon>
        <taxon>Trebouxiophyceae</taxon>
        <taxon>Trebouxiophyceae incertae sedis</taxon>
        <taxon>Coccomyxaceae</taxon>
        <taxon>Coccomyxa</taxon>
    </lineage>
</organism>
<name>A0AAV1I4J0_9CHLO</name>
<reference evidence="3 4" key="1">
    <citation type="submission" date="2023-10" db="EMBL/GenBank/DDBJ databases">
        <authorList>
            <person name="Maclean D."/>
            <person name="Macfadyen A."/>
        </authorList>
    </citation>
    <scope>NUCLEOTIDE SEQUENCE [LARGE SCALE GENOMIC DNA]</scope>
</reference>
<comment type="caution">
    <text evidence="3">The sequence shown here is derived from an EMBL/GenBank/DDBJ whole genome shotgun (WGS) entry which is preliminary data.</text>
</comment>
<feature type="domain" description="Oxidoreductase-like" evidence="2">
    <location>
        <begin position="44"/>
        <end position="80"/>
    </location>
</feature>